<dbReference type="EMBL" id="BAAAHE010000049">
    <property type="protein sequence ID" value="GAA0635739.1"/>
    <property type="molecule type" value="Genomic_DNA"/>
</dbReference>
<dbReference type="Gene3D" id="1.10.260.40">
    <property type="entry name" value="lambda repressor-like DNA-binding domains"/>
    <property type="match status" value="1"/>
</dbReference>
<accession>A0ABN1HAL5</accession>
<evidence type="ECO:0000313" key="4">
    <source>
        <dbReference type="Proteomes" id="UP001500957"/>
    </source>
</evidence>
<proteinExistence type="predicted"/>
<dbReference type="Proteomes" id="UP001500957">
    <property type="component" value="Unassembled WGS sequence"/>
</dbReference>
<dbReference type="InterPro" id="IPR010982">
    <property type="entry name" value="Lambda_DNA-bd_dom_sf"/>
</dbReference>
<reference evidence="3 4" key="1">
    <citation type="journal article" date="2019" name="Int. J. Syst. Evol. Microbiol.">
        <title>The Global Catalogue of Microorganisms (GCM) 10K type strain sequencing project: providing services to taxonomists for standard genome sequencing and annotation.</title>
        <authorList>
            <consortium name="The Broad Institute Genomics Platform"/>
            <consortium name="The Broad Institute Genome Sequencing Center for Infectious Disease"/>
            <person name="Wu L."/>
            <person name="Ma J."/>
        </authorList>
    </citation>
    <scope>NUCLEOTIDE SEQUENCE [LARGE SCALE GENOMIC DNA]</scope>
    <source>
        <strain evidence="3 4">JCM 10671</strain>
    </source>
</reference>
<evidence type="ECO:0000313" key="3">
    <source>
        <dbReference type="EMBL" id="GAA0635739.1"/>
    </source>
</evidence>
<feature type="domain" description="HTH cro/C1-type" evidence="2">
    <location>
        <begin position="82"/>
        <end position="137"/>
    </location>
</feature>
<gene>
    <name evidence="3" type="ORF">GCM10009547_44890</name>
</gene>
<evidence type="ECO:0000259" key="2">
    <source>
        <dbReference type="PROSITE" id="PS50943"/>
    </source>
</evidence>
<protein>
    <recommendedName>
        <fullName evidence="2">HTH cro/C1-type domain-containing protein</fullName>
    </recommendedName>
</protein>
<dbReference type="SMART" id="SM00530">
    <property type="entry name" value="HTH_XRE"/>
    <property type="match status" value="1"/>
</dbReference>
<dbReference type="SUPFAM" id="SSF47413">
    <property type="entry name" value="lambda repressor-like DNA-binding domains"/>
    <property type="match status" value="1"/>
</dbReference>
<keyword evidence="1" id="KW-0175">Coiled coil</keyword>
<dbReference type="PROSITE" id="PS50943">
    <property type="entry name" value="HTH_CROC1"/>
    <property type="match status" value="1"/>
</dbReference>
<dbReference type="CDD" id="cd00093">
    <property type="entry name" value="HTH_XRE"/>
    <property type="match status" value="1"/>
</dbReference>
<comment type="caution">
    <text evidence="3">The sequence shown here is derived from an EMBL/GenBank/DDBJ whole genome shotgun (WGS) entry which is preliminary data.</text>
</comment>
<evidence type="ECO:0000256" key="1">
    <source>
        <dbReference type="SAM" id="Coils"/>
    </source>
</evidence>
<feature type="coiled-coil region" evidence="1">
    <location>
        <begin position="8"/>
        <end position="62"/>
    </location>
</feature>
<name>A0ABN1HAL5_9ACTN</name>
<sequence length="146" mass="15607">MITNEVQYRATKAHLATFEEAAANLETKSATGHAAKLAQLELDAVRAQADDLRAELAEYDLLRSGQVTTFEAGSLAEVATLLVKARIARGWTQRQLADALGVAEQQVQRYESTGYRSASLARICDVADALGVTVTERAVLGTNSAA</sequence>
<dbReference type="Pfam" id="PF01381">
    <property type="entry name" value="HTH_3"/>
    <property type="match status" value="1"/>
</dbReference>
<keyword evidence="4" id="KW-1185">Reference proteome</keyword>
<organism evidence="3 4">
    <name type="scientific">Sporichthya brevicatena</name>
    <dbReference type="NCBI Taxonomy" id="171442"/>
    <lineage>
        <taxon>Bacteria</taxon>
        <taxon>Bacillati</taxon>
        <taxon>Actinomycetota</taxon>
        <taxon>Actinomycetes</taxon>
        <taxon>Sporichthyales</taxon>
        <taxon>Sporichthyaceae</taxon>
        <taxon>Sporichthya</taxon>
    </lineage>
</organism>
<dbReference type="InterPro" id="IPR001387">
    <property type="entry name" value="Cro/C1-type_HTH"/>
</dbReference>
<dbReference type="RefSeq" id="WP_344609028.1">
    <property type="nucleotide sequence ID" value="NZ_BAAAHE010000049.1"/>
</dbReference>